<dbReference type="AlphaFoldDB" id="A0A7X2TMY6"/>
<dbReference type="Proteomes" id="UP000466864">
    <property type="component" value="Unassembled WGS sequence"/>
</dbReference>
<evidence type="ECO:0000256" key="1">
    <source>
        <dbReference type="SAM" id="Phobius"/>
    </source>
</evidence>
<evidence type="ECO:0000313" key="3">
    <source>
        <dbReference type="Proteomes" id="UP000466864"/>
    </source>
</evidence>
<organism evidence="2 3">
    <name type="scientific">Bilifractor porci</name>
    <dbReference type="NCBI Taxonomy" id="2606636"/>
    <lineage>
        <taxon>Bacteria</taxon>
        <taxon>Bacillati</taxon>
        <taxon>Bacillota</taxon>
        <taxon>Clostridia</taxon>
        <taxon>Lachnospirales</taxon>
        <taxon>Lachnospiraceae</taxon>
        <taxon>Bilifractor</taxon>
    </lineage>
</organism>
<keyword evidence="1" id="KW-0472">Membrane</keyword>
<dbReference type="EMBL" id="VUMV01000002">
    <property type="protein sequence ID" value="MST81652.1"/>
    <property type="molecule type" value="Genomic_DNA"/>
</dbReference>
<gene>
    <name evidence="2" type="ORF">FYJ60_04920</name>
</gene>
<protein>
    <recommendedName>
        <fullName evidence="4">Pilus assembly protein</fullName>
    </recommendedName>
</protein>
<comment type="caution">
    <text evidence="2">The sequence shown here is derived from an EMBL/GenBank/DDBJ whole genome shotgun (WGS) entry which is preliminary data.</text>
</comment>
<sequence length="164" mass="18294">MRRIFYRDKSFWKRGTLTVEASVVVPAVCFITAALLILLFFEHNRVWYLSASAEAAVCANGYQAEGTALPEDAARLLAQTRVREQVMPGTCPSFRISCDSSGCSVSVEGQRFPVFGDRFIWDVQMKIRKSNPVRTLRKIRGVRGIAEEQPYGGNTNRIPQGSSS</sequence>
<dbReference type="RefSeq" id="WP_154457493.1">
    <property type="nucleotide sequence ID" value="NZ_VUMV01000002.1"/>
</dbReference>
<keyword evidence="3" id="KW-1185">Reference proteome</keyword>
<evidence type="ECO:0000313" key="2">
    <source>
        <dbReference type="EMBL" id="MST81652.1"/>
    </source>
</evidence>
<name>A0A7X2TMY6_9FIRM</name>
<keyword evidence="1" id="KW-0812">Transmembrane</keyword>
<reference evidence="2 3" key="1">
    <citation type="submission" date="2019-08" db="EMBL/GenBank/DDBJ databases">
        <title>In-depth cultivation of the pig gut microbiome towards novel bacterial diversity and tailored functional studies.</title>
        <authorList>
            <person name="Wylensek D."/>
            <person name="Hitch T.C.A."/>
            <person name="Clavel T."/>
        </authorList>
    </citation>
    <scope>NUCLEOTIDE SEQUENCE [LARGE SCALE GENOMIC DNA]</scope>
    <source>
        <strain evidence="2 3">Oil+RF-744-WCA-WT-13</strain>
    </source>
</reference>
<feature type="transmembrane region" description="Helical" evidence="1">
    <location>
        <begin position="21"/>
        <end position="41"/>
    </location>
</feature>
<evidence type="ECO:0008006" key="4">
    <source>
        <dbReference type="Google" id="ProtNLM"/>
    </source>
</evidence>
<keyword evidence="1" id="KW-1133">Transmembrane helix</keyword>
<proteinExistence type="predicted"/>
<accession>A0A7X2TMY6</accession>